<evidence type="ECO:0000313" key="8">
    <source>
        <dbReference type="Proteomes" id="UP000044602"/>
    </source>
</evidence>
<evidence type="ECO:0000256" key="3">
    <source>
        <dbReference type="ARBA" id="ARBA00022833"/>
    </source>
</evidence>
<dbReference type="CDD" id="cd16448">
    <property type="entry name" value="RING-H2"/>
    <property type="match status" value="1"/>
</dbReference>
<feature type="compositionally biased region" description="Low complexity" evidence="5">
    <location>
        <begin position="121"/>
        <end position="132"/>
    </location>
</feature>
<proteinExistence type="predicted"/>
<dbReference type="PANTHER" id="PTHR22763:SF162">
    <property type="entry name" value="TRANSMEMBRANE E3 UBIQUITIN-PROTEIN LIGASE 1"/>
    <property type="match status" value="1"/>
</dbReference>
<reference evidence="7 8" key="1">
    <citation type="submission" date="2015-05" db="EMBL/GenBank/DDBJ databases">
        <authorList>
            <person name="Wang D.B."/>
            <person name="Wang M."/>
        </authorList>
    </citation>
    <scope>NUCLEOTIDE SEQUENCE [LARGE SCALE GENOMIC DNA]</scope>
    <source>
        <strain evidence="7">VL1</strain>
    </source>
</reference>
<sequence>MDHLMDWEQGSPRRPPPQCPAMRGYGGRPPSQYYDPVHHASAGWYPHHRSTSASDPSSWAPQASMNNTFAYQLGPGPAPGYPMNMNMNTSAPYSPFGPPPMDNMHRHAQMQQPQPPPHHLPNPANTAAPPTMYSERSFSGMPASPRGMNYHYQASADSPAESSNHGPQELQTRAPNSSHTIQFGTAPAFSSQRPPATFVPLRSRVPQASPSDARSSIDSGPSAAQSERQPETRRRAASGRRARGFMSSRLYPPASDGIGPGDGLLGHYQGRDDDEDLRVTQLLRGSIRTKQVVSFAAIRSLQSVPLSELEPHEMTCVICYNDYGVETPEGLKEAPLRLPKCKHVFGDHCIKKWFEDSDSCPYCRDKLQSEPRVTAGPHQEYIREMLRAQGRIPRGVHTMTASSVARALVAQQPGIAERNPAHSQAHGSGQERRSPPTDDEESHRRQRPRHTSWGSGLTMQQQQQQQQQQSATGRPGSMTDIPQEAGTAEGHWLAGSHTHRAVTPPTMPSLAGGRGWVQQPPEPNQTGGWTGAPFETSRPFYGSLNSR</sequence>
<evidence type="ECO:0000256" key="1">
    <source>
        <dbReference type="ARBA" id="ARBA00022723"/>
    </source>
</evidence>
<feature type="compositionally biased region" description="Polar residues" evidence="5">
    <location>
        <begin position="160"/>
        <end position="194"/>
    </location>
</feature>
<dbReference type="AlphaFoldDB" id="A0A0G4LDF4"/>
<protein>
    <recommendedName>
        <fullName evidence="6">RING-type domain-containing protein</fullName>
    </recommendedName>
</protein>
<evidence type="ECO:0000256" key="4">
    <source>
        <dbReference type="PROSITE-ProRule" id="PRU00175"/>
    </source>
</evidence>
<dbReference type="EMBL" id="CVQH01011112">
    <property type="protein sequence ID" value="CRK19730.1"/>
    <property type="molecule type" value="Genomic_DNA"/>
</dbReference>
<evidence type="ECO:0000256" key="2">
    <source>
        <dbReference type="ARBA" id="ARBA00022771"/>
    </source>
</evidence>
<dbReference type="InterPro" id="IPR050731">
    <property type="entry name" value="HRD1_E3_ubiq-ligases"/>
</dbReference>
<feature type="domain" description="RING-type" evidence="6">
    <location>
        <begin position="316"/>
        <end position="364"/>
    </location>
</feature>
<keyword evidence="1" id="KW-0479">Metal-binding</keyword>
<dbReference type="InterPro" id="IPR001841">
    <property type="entry name" value="Znf_RING"/>
</dbReference>
<dbReference type="PANTHER" id="PTHR22763">
    <property type="entry name" value="RING ZINC FINGER PROTEIN"/>
    <property type="match status" value="1"/>
</dbReference>
<dbReference type="Pfam" id="PF13639">
    <property type="entry name" value="zf-RING_2"/>
    <property type="match status" value="1"/>
</dbReference>
<dbReference type="GO" id="GO:0012505">
    <property type="term" value="C:endomembrane system"/>
    <property type="evidence" value="ECO:0007669"/>
    <property type="project" value="TreeGrafter"/>
</dbReference>
<feature type="region of interest" description="Disordered" evidence="5">
    <location>
        <begin position="95"/>
        <end position="270"/>
    </location>
</feature>
<feature type="region of interest" description="Disordered" evidence="5">
    <location>
        <begin position="416"/>
        <end position="483"/>
    </location>
</feature>
<gene>
    <name evidence="7" type="ORF">BN1708_000395</name>
</gene>
<dbReference type="PROSITE" id="PS50089">
    <property type="entry name" value="ZF_RING_2"/>
    <property type="match status" value="1"/>
</dbReference>
<keyword evidence="2 4" id="KW-0863">Zinc-finger</keyword>
<dbReference type="InterPro" id="IPR013083">
    <property type="entry name" value="Znf_RING/FYVE/PHD"/>
</dbReference>
<dbReference type="STRING" id="100787.A0A0G4LDF4"/>
<evidence type="ECO:0000313" key="7">
    <source>
        <dbReference type="EMBL" id="CRK19730.1"/>
    </source>
</evidence>
<feature type="compositionally biased region" description="Low complexity" evidence="5">
    <location>
        <begin position="460"/>
        <end position="469"/>
    </location>
</feature>
<accession>A0A0G4LDF4</accession>
<dbReference type="Gene3D" id="3.30.40.10">
    <property type="entry name" value="Zinc/RING finger domain, C3HC4 (zinc finger)"/>
    <property type="match status" value="1"/>
</dbReference>
<feature type="region of interest" description="Disordered" evidence="5">
    <location>
        <begin position="1"/>
        <end position="40"/>
    </location>
</feature>
<name>A0A0G4LDF4_VERLO</name>
<dbReference type="Proteomes" id="UP000044602">
    <property type="component" value="Unassembled WGS sequence"/>
</dbReference>
<dbReference type="GO" id="GO:0044695">
    <property type="term" value="C:Dsc E3 ubiquitin ligase complex"/>
    <property type="evidence" value="ECO:0007669"/>
    <property type="project" value="TreeGrafter"/>
</dbReference>
<organism evidence="7 8">
    <name type="scientific">Verticillium longisporum</name>
    <name type="common">Verticillium dahliae var. longisporum</name>
    <dbReference type="NCBI Taxonomy" id="100787"/>
    <lineage>
        <taxon>Eukaryota</taxon>
        <taxon>Fungi</taxon>
        <taxon>Dikarya</taxon>
        <taxon>Ascomycota</taxon>
        <taxon>Pezizomycotina</taxon>
        <taxon>Sordariomycetes</taxon>
        <taxon>Hypocreomycetidae</taxon>
        <taxon>Glomerellales</taxon>
        <taxon>Plectosphaerellaceae</taxon>
        <taxon>Verticillium</taxon>
    </lineage>
</organism>
<keyword evidence="8" id="KW-1185">Reference proteome</keyword>
<feature type="region of interest" description="Disordered" evidence="5">
    <location>
        <begin position="498"/>
        <end position="547"/>
    </location>
</feature>
<keyword evidence="3" id="KW-0862">Zinc</keyword>
<dbReference type="GO" id="GO:0043161">
    <property type="term" value="P:proteasome-mediated ubiquitin-dependent protein catabolic process"/>
    <property type="evidence" value="ECO:0007669"/>
    <property type="project" value="TreeGrafter"/>
</dbReference>
<feature type="compositionally biased region" description="Polar residues" evidence="5">
    <location>
        <begin position="206"/>
        <end position="227"/>
    </location>
</feature>
<dbReference type="SMART" id="SM00184">
    <property type="entry name" value="RING"/>
    <property type="match status" value="1"/>
</dbReference>
<evidence type="ECO:0000256" key="5">
    <source>
        <dbReference type="SAM" id="MobiDB-lite"/>
    </source>
</evidence>
<dbReference type="SUPFAM" id="SSF57850">
    <property type="entry name" value="RING/U-box"/>
    <property type="match status" value="1"/>
</dbReference>
<evidence type="ECO:0000259" key="6">
    <source>
        <dbReference type="PROSITE" id="PS50089"/>
    </source>
</evidence>
<dbReference type="GO" id="GO:0008270">
    <property type="term" value="F:zinc ion binding"/>
    <property type="evidence" value="ECO:0007669"/>
    <property type="project" value="UniProtKB-KW"/>
</dbReference>
<dbReference type="GO" id="GO:0061630">
    <property type="term" value="F:ubiquitin protein ligase activity"/>
    <property type="evidence" value="ECO:0007669"/>
    <property type="project" value="TreeGrafter"/>
</dbReference>